<proteinExistence type="predicted"/>
<accession>A0A842HPM6</accession>
<sequence length="109" mass="12595">MEELIQTPGRAEMDQFINDRVDAGIWLKVLRSEQKDVEPIWPSSNETLRELRYCPPDMVLSMTTFIYDQRVCLISSKQENYGLIIDSVEFAAMQRTLFEAIWALSAPGH</sequence>
<protein>
    <submittedName>
        <fullName evidence="1">Transcriptional regulator TrmB</fullName>
    </submittedName>
</protein>
<dbReference type="AlphaFoldDB" id="A0A842HPM6"/>
<reference evidence="1 2" key="1">
    <citation type="submission" date="2020-08" db="EMBL/GenBank/DDBJ databases">
        <title>Paraeoetvoesia sp. YC-7-48 draft genome sequence.</title>
        <authorList>
            <person name="Yao L."/>
        </authorList>
    </citation>
    <scope>NUCLEOTIDE SEQUENCE [LARGE SCALE GENOMIC DNA]</scope>
    <source>
        <strain evidence="2">YC-7-48</strain>
    </source>
</reference>
<dbReference type="EMBL" id="JACJUU010000002">
    <property type="protein sequence ID" value="MBC2769260.1"/>
    <property type="molecule type" value="Genomic_DNA"/>
</dbReference>
<comment type="caution">
    <text evidence="1">The sequence shown here is derived from an EMBL/GenBank/DDBJ whole genome shotgun (WGS) entry which is preliminary data.</text>
</comment>
<evidence type="ECO:0000313" key="1">
    <source>
        <dbReference type="EMBL" id="MBC2769260.1"/>
    </source>
</evidence>
<dbReference type="RefSeq" id="WP_185779010.1">
    <property type="nucleotide sequence ID" value="NZ_JACJUU010000002.1"/>
</dbReference>
<dbReference type="Proteomes" id="UP000545386">
    <property type="component" value="Unassembled WGS sequence"/>
</dbReference>
<evidence type="ECO:0000313" key="2">
    <source>
        <dbReference type="Proteomes" id="UP000545386"/>
    </source>
</evidence>
<gene>
    <name evidence="1" type="ORF">GTU67_04935</name>
</gene>
<name>A0A842HPM6_9BURK</name>
<organism evidence="1 2">
    <name type="scientific">Pusillimonas minor</name>
    <dbReference type="NCBI Taxonomy" id="2697024"/>
    <lineage>
        <taxon>Bacteria</taxon>
        <taxon>Pseudomonadati</taxon>
        <taxon>Pseudomonadota</taxon>
        <taxon>Betaproteobacteria</taxon>
        <taxon>Burkholderiales</taxon>
        <taxon>Alcaligenaceae</taxon>
        <taxon>Pusillimonas</taxon>
    </lineage>
</organism>
<keyword evidence="2" id="KW-1185">Reference proteome</keyword>